<keyword evidence="2" id="KW-1185">Reference proteome</keyword>
<name>A0ABU7FX69_9ACTN</name>
<comment type="caution">
    <text evidence="1">The sequence shown here is derived from an EMBL/GenBank/DDBJ whole genome shotgun (WGS) entry which is preliminary data.</text>
</comment>
<organism evidence="1 2">
    <name type="scientific">Streptomyces chiangmaiensis</name>
    <dbReference type="NCBI Taxonomy" id="766497"/>
    <lineage>
        <taxon>Bacteria</taxon>
        <taxon>Bacillati</taxon>
        <taxon>Actinomycetota</taxon>
        <taxon>Actinomycetes</taxon>
        <taxon>Kitasatosporales</taxon>
        <taxon>Streptomycetaceae</taxon>
        <taxon>Streptomyces</taxon>
    </lineage>
</organism>
<proteinExistence type="predicted"/>
<gene>
    <name evidence="1" type="ORF">VXC91_44575</name>
</gene>
<evidence type="ECO:0000313" key="1">
    <source>
        <dbReference type="EMBL" id="MED7828722.1"/>
    </source>
</evidence>
<sequence length="43" mass="4832">MTTGATTKDTGYGRYTFRVRLSATARRAIWNECVAKSKQVHAQ</sequence>
<evidence type="ECO:0000313" key="2">
    <source>
        <dbReference type="Proteomes" id="UP001333996"/>
    </source>
</evidence>
<feature type="non-terminal residue" evidence="1">
    <location>
        <position position="43"/>
    </location>
</feature>
<dbReference type="Proteomes" id="UP001333996">
    <property type="component" value="Unassembled WGS sequence"/>
</dbReference>
<accession>A0ABU7FX69</accession>
<protein>
    <submittedName>
        <fullName evidence="1">Transposase</fullName>
    </submittedName>
</protein>
<reference evidence="1" key="1">
    <citation type="submission" date="2024-01" db="EMBL/GenBank/DDBJ databases">
        <title>First draft genome sequence data of TA4-1, the type strain of Gram-positive actinobacterium Streptomyces chiangmaiensis.</title>
        <authorList>
            <person name="Yasawong M."/>
            <person name="Nantapong N."/>
        </authorList>
    </citation>
    <scope>NUCLEOTIDE SEQUENCE</scope>
    <source>
        <strain evidence="1">TA4-1</strain>
    </source>
</reference>
<dbReference type="EMBL" id="JAYWVC010000473">
    <property type="protein sequence ID" value="MED7828722.1"/>
    <property type="molecule type" value="Genomic_DNA"/>
</dbReference>